<feature type="region of interest" description="Disordered" evidence="1">
    <location>
        <begin position="1"/>
        <end position="23"/>
    </location>
</feature>
<keyword evidence="2" id="KW-1133">Transmembrane helix</keyword>
<accession>A0A6B0GIW8</accession>
<sequence length="56" mass="6000">MSVPERDEAADETVADETPPDGQRGPWLLALGALAIGVLAFLASGARALLERLRRR</sequence>
<feature type="compositionally biased region" description="Acidic residues" evidence="1">
    <location>
        <begin position="8"/>
        <end position="19"/>
    </location>
</feature>
<organism evidence="3 4">
    <name type="scientific">Halomarina oriensis</name>
    <dbReference type="NCBI Taxonomy" id="671145"/>
    <lineage>
        <taxon>Archaea</taxon>
        <taxon>Methanobacteriati</taxon>
        <taxon>Methanobacteriota</taxon>
        <taxon>Stenosarchaea group</taxon>
        <taxon>Halobacteria</taxon>
        <taxon>Halobacteriales</taxon>
        <taxon>Natronomonadaceae</taxon>
        <taxon>Halomarina</taxon>
    </lineage>
</organism>
<protein>
    <submittedName>
        <fullName evidence="3">Uncharacterized protein</fullName>
    </submittedName>
</protein>
<gene>
    <name evidence="3" type="ORF">GQS65_08765</name>
</gene>
<proteinExistence type="predicted"/>
<reference evidence="3 4" key="1">
    <citation type="submission" date="2019-12" db="EMBL/GenBank/DDBJ databases">
        <title>Halocatena pleomorpha gen. nov. sp. nov., an extremely halophilic archaeon of family Halobacteriaceae isolated from saltpan soil.</title>
        <authorList>
            <person name="Pal Y."/>
            <person name="Verma A."/>
            <person name="Krishnamurthi S."/>
            <person name="Kumar P."/>
        </authorList>
    </citation>
    <scope>NUCLEOTIDE SEQUENCE [LARGE SCALE GENOMIC DNA]</scope>
    <source>
        <strain evidence="3 4">JCM 16495</strain>
    </source>
</reference>
<dbReference type="AlphaFoldDB" id="A0A6B0GIW8"/>
<dbReference type="EMBL" id="WSZK01000015">
    <property type="protein sequence ID" value="MWG34580.1"/>
    <property type="molecule type" value="Genomic_DNA"/>
</dbReference>
<comment type="caution">
    <text evidence="3">The sequence shown here is derived from an EMBL/GenBank/DDBJ whole genome shotgun (WGS) entry which is preliminary data.</text>
</comment>
<keyword evidence="2" id="KW-0812">Transmembrane</keyword>
<evidence type="ECO:0000256" key="1">
    <source>
        <dbReference type="SAM" id="MobiDB-lite"/>
    </source>
</evidence>
<keyword evidence="4" id="KW-1185">Reference proteome</keyword>
<evidence type="ECO:0000256" key="2">
    <source>
        <dbReference type="SAM" id="Phobius"/>
    </source>
</evidence>
<dbReference type="RefSeq" id="WP_158204246.1">
    <property type="nucleotide sequence ID" value="NZ_WSZK01000015.1"/>
</dbReference>
<name>A0A6B0GIW8_9EURY</name>
<keyword evidence="2" id="KW-0472">Membrane</keyword>
<evidence type="ECO:0000313" key="4">
    <source>
        <dbReference type="Proteomes" id="UP000451471"/>
    </source>
</evidence>
<evidence type="ECO:0000313" key="3">
    <source>
        <dbReference type="EMBL" id="MWG34580.1"/>
    </source>
</evidence>
<feature type="transmembrane region" description="Helical" evidence="2">
    <location>
        <begin position="27"/>
        <end position="50"/>
    </location>
</feature>
<dbReference type="Proteomes" id="UP000451471">
    <property type="component" value="Unassembled WGS sequence"/>
</dbReference>